<gene>
    <name evidence="1" type="ORF">CLUMA_CG007145</name>
</gene>
<proteinExistence type="predicted"/>
<dbReference type="EMBL" id="CVRI01000037">
    <property type="protein sequence ID" value="CRK93615.1"/>
    <property type="molecule type" value="Genomic_DNA"/>
</dbReference>
<evidence type="ECO:0000313" key="1">
    <source>
        <dbReference type="EMBL" id="CRK93615.1"/>
    </source>
</evidence>
<protein>
    <submittedName>
        <fullName evidence="1">CLUMA_CG007145, isoform A</fullName>
    </submittedName>
</protein>
<accession>A0A1J1HZS8</accession>
<keyword evidence="2" id="KW-1185">Reference proteome</keyword>
<organism evidence="1 2">
    <name type="scientific">Clunio marinus</name>
    <dbReference type="NCBI Taxonomy" id="568069"/>
    <lineage>
        <taxon>Eukaryota</taxon>
        <taxon>Metazoa</taxon>
        <taxon>Ecdysozoa</taxon>
        <taxon>Arthropoda</taxon>
        <taxon>Hexapoda</taxon>
        <taxon>Insecta</taxon>
        <taxon>Pterygota</taxon>
        <taxon>Neoptera</taxon>
        <taxon>Endopterygota</taxon>
        <taxon>Diptera</taxon>
        <taxon>Nematocera</taxon>
        <taxon>Chironomoidea</taxon>
        <taxon>Chironomidae</taxon>
        <taxon>Clunio</taxon>
    </lineage>
</organism>
<dbReference type="Proteomes" id="UP000183832">
    <property type="component" value="Unassembled WGS sequence"/>
</dbReference>
<evidence type="ECO:0000313" key="2">
    <source>
        <dbReference type="Proteomes" id="UP000183832"/>
    </source>
</evidence>
<name>A0A1J1HZS8_9DIPT</name>
<reference evidence="1 2" key="1">
    <citation type="submission" date="2015-04" db="EMBL/GenBank/DDBJ databases">
        <authorList>
            <person name="Syromyatnikov M.Y."/>
            <person name="Popov V.N."/>
        </authorList>
    </citation>
    <scope>NUCLEOTIDE SEQUENCE [LARGE SCALE GENOMIC DNA]</scope>
</reference>
<dbReference type="AlphaFoldDB" id="A0A1J1HZS8"/>
<sequence>MRFNYNCRHYTAYKSTKQCAALMAHEYFELWAMSVPPQKYLNSPFKSAFMLNATANGNLSSD</sequence>